<dbReference type="EMBL" id="JQFK01001698">
    <property type="protein sequence ID" value="KGK34386.1"/>
    <property type="molecule type" value="Genomic_DNA"/>
</dbReference>
<accession>A0A099NQS0</accession>
<gene>
    <name evidence="2" type="ORF">JL09_g6464</name>
    <name evidence="1" type="ORF">JL09_g6467</name>
</gene>
<dbReference type="HOGENOM" id="CLU_2694498_0_0_1"/>
<organism evidence="2 3">
    <name type="scientific">Pichia kudriavzevii</name>
    <name type="common">Yeast</name>
    <name type="synonym">Issatchenkia orientalis</name>
    <dbReference type="NCBI Taxonomy" id="4909"/>
    <lineage>
        <taxon>Eukaryota</taxon>
        <taxon>Fungi</taxon>
        <taxon>Dikarya</taxon>
        <taxon>Ascomycota</taxon>
        <taxon>Saccharomycotina</taxon>
        <taxon>Pichiomycetes</taxon>
        <taxon>Pichiales</taxon>
        <taxon>Pichiaceae</taxon>
        <taxon>Pichia</taxon>
    </lineage>
</organism>
<dbReference type="AlphaFoldDB" id="A0A099NQS0"/>
<name>A0A099NQS0_PICKU</name>
<proteinExistence type="predicted"/>
<evidence type="ECO:0000313" key="3">
    <source>
        <dbReference type="Proteomes" id="UP000029867"/>
    </source>
</evidence>
<evidence type="ECO:0000313" key="1">
    <source>
        <dbReference type="EMBL" id="KGK34386.1"/>
    </source>
</evidence>
<dbReference type="Proteomes" id="UP000029867">
    <property type="component" value="Unassembled WGS sequence"/>
</dbReference>
<reference evidence="2" key="2">
    <citation type="submission" date="2014-08" db="EMBL/GenBank/DDBJ databases">
        <title>Exploiting Issatchenkia orientalis SD108 for Succinic Acid Production.</title>
        <authorList>
            <person name="Xiao H."/>
            <person name="Shao Z."/>
            <person name="Jiang Y."/>
            <person name="Dole S."/>
            <person name="Zhao H."/>
        </authorList>
    </citation>
    <scope>NUCLEOTIDE SEQUENCE [LARGE SCALE GENOMIC DNA]</scope>
    <source>
        <strain evidence="2">SD108</strain>
    </source>
</reference>
<evidence type="ECO:0000313" key="2">
    <source>
        <dbReference type="EMBL" id="KGK34389.1"/>
    </source>
</evidence>
<comment type="caution">
    <text evidence="2">The sequence shown here is derived from an EMBL/GenBank/DDBJ whole genome shotgun (WGS) entry which is preliminary data.</text>
</comment>
<sequence>AIGNYRLHHENKLLISNKILKVHKIKDKPVYKNTLQLVNKIKEMERSNSDISDEKIIQLLGGSVTNSISQICKM</sequence>
<dbReference type="EMBL" id="JQFK01001695">
    <property type="protein sequence ID" value="KGK34389.1"/>
    <property type="molecule type" value="Genomic_DNA"/>
</dbReference>
<dbReference type="VEuPathDB" id="FungiDB:C5L36_0D01070"/>
<reference evidence="3" key="1">
    <citation type="journal article" date="2014" name="Microb. Cell Fact.">
        <title>Exploiting Issatchenkia orientalis SD108 for succinic acid production.</title>
        <authorList>
            <person name="Xiao H."/>
            <person name="Shao Z."/>
            <person name="Jiang Y."/>
            <person name="Dole S."/>
            <person name="Zhao H."/>
        </authorList>
    </citation>
    <scope>NUCLEOTIDE SEQUENCE [LARGE SCALE GENOMIC DNA]</scope>
    <source>
        <strain evidence="3">SD108</strain>
    </source>
</reference>
<feature type="non-terminal residue" evidence="2">
    <location>
        <position position="1"/>
    </location>
</feature>
<protein>
    <submittedName>
        <fullName evidence="2">Uncharacterized protein</fullName>
    </submittedName>
</protein>